<dbReference type="SMART" id="SM01008">
    <property type="entry name" value="Ald_Xan_dh_C"/>
    <property type="match status" value="1"/>
</dbReference>
<dbReference type="Gene3D" id="3.90.1170.50">
    <property type="entry name" value="Aldehyde oxidase/xanthine dehydrogenase, a/b hammerhead"/>
    <property type="match status" value="1"/>
</dbReference>
<dbReference type="Pfam" id="PF02738">
    <property type="entry name" value="MoCoBD_1"/>
    <property type="match status" value="1"/>
</dbReference>
<accession>A0ABT1NEF3</accession>
<dbReference type="InterPro" id="IPR008274">
    <property type="entry name" value="AldOxase/xan_DH_MoCoBD1"/>
</dbReference>
<dbReference type="PANTHER" id="PTHR11908:SF157">
    <property type="entry name" value="XANTHINE DEHYDROGENASE SUBUNIT D-RELATED"/>
    <property type="match status" value="1"/>
</dbReference>
<evidence type="ECO:0000259" key="1">
    <source>
        <dbReference type="SMART" id="SM01008"/>
    </source>
</evidence>
<dbReference type="InterPro" id="IPR037165">
    <property type="entry name" value="AldOxase/xan_DH_Mopterin-bd_sf"/>
</dbReference>
<name>A0ABT1NEF3_9FIRM</name>
<dbReference type="InterPro" id="IPR000674">
    <property type="entry name" value="Ald_Oxase/Xan_DH_a/b"/>
</dbReference>
<gene>
    <name evidence="2" type="ORF">LJD61_08605</name>
</gene>
<dbReference type="InterPro" id="IPR016208">
    <property type="entry name" value="Ald_Oxase/xanthine_DH-like"/>
</dbReference>
<comment type="caution">
    <text evidence="2">The sequence shown here is derived from an EMBL/GenBank/DDBJ whole genome shotgun (WGS) entry which is preliminary data.</text>
</comment>
<dbReference type="InterPro" id="IPR046867">
    <property type="entry name" value="AldOxase/xan_DH_MoCoBD2"/>
</dbReference>
<feature type="domain" description="Aldehyde oxidase/xanthine dehydrogenase a/b hammerhead" evidence="1">
    <location>
        <begin position="22"/>
        <end position="127"/>
    </location>
</feature>
<dbReference type="PANTHER" id="PTHR11908">
    <property type="entry name" value="XANTHINE DEHYDROGENASE"/>
    <property type="match status" value="1"/>
</dbReference>
<organism evidence="2 3">
    <name type="scientific">Lutispora saccharofermentans</name>
    <dbReference type="NCBI Taxonomy" id="3024236"/>
    <lineage>
        <taxon>Bacteria</taxon>
        <taxon>Bacillati</taxon>
        <taxon>Bacillota</taxon>
        <taxon>Clostridia</taxon>
        <taxon>Lutisporales</taxon>
        <taxon>Lutisporaceae</taxon>
        <taxon>Lutispora</taxon>
    </lineage>
</organism>
<dbReference type="SUPFAM" id="SSF56003">
    <property type="entry name" value="Molybdenum cofactor-binding domain"/>
    <property type="match status" value="1"/>
</dbReference>
<evidence type="ECO:0000313" key="3">
    <source>
        <dbReference type="Proteomes" id="UP001651880"/>
    </source>
</evidence>
<dbReference type="Pfam" id="PF20256">
    <property type="entry name" value="MoCoBD_2"/>
    <property type="match status" value="1"/>
</dbReference>
<dbReference type="SUPFAM" id="SSF54665">
    <property type="entry name" value="CO dehydrogenase molybdoprotein N-domain-like"/>
    <property type="match status" value="1"/>
</dbReference>
<sequence>MKNDCSYIGCKQDFIDAKEKVTGKAKYLDDMNFPGMLYAKILRSPHPHARILSIDVSKAEELPGVKAVITAKDCPANKFGMEIADVTMLAIDKVRYVGDEIAALAADSEEIAEEAIKLIDVKYELLNVVDDVEKAMLPESALVHENIKNNIVKEYHISRDNVDEDFSRCDYVFESEFSTHRVSGCYMEPFGAVAKWEENGRLTIWTGLQSLFQGRNEIAKALGIEPSRITVKSPFIGGGFGAKIWIRNFHPIVAVLAQKTNAPVKYVLTREEEMLTTRPRVAPKIKLKLGMMKDGTLVCKESKIIADNGAYSWAAPKVLLNMAMRTDCLYRFKSTRTDAYLVYTNLIPTSGFRGYGNSQMHFALESFIDTCCRRIGLDPVKVKLKNAVQRGDLTLHGWKIKSCGLTECIDKAYKYIQENRLPKEEQNGRIKRGIGIACMNHVSGNRGGTKFDGSSAMIRIHEDGKVFVFSGEADMGQGAKTVFAQIAAEVLGVDIADITVMPLDTDISPFGLGTYSSRVTTVGGKAVYLAAGKVKKQIMEYASKVLEKPEDKLIIKNGRIMFMEDENIGITLKKLCESGIRTRDAIPFTAYITYDPPTEGTDASFYGDYSSAYTYGAHGVEVEVDTMTGKVKVLRIVAAHDVGKIINKNGVLGQINGGVAQGIGWTLYENMVFQDGKPLSNGLKNYILMTIKDMPEIASVVVETNDPIGPFGAKGIGEPTLIPTAPAIANAIEDAIGIRIKDLPITSEKVFWAIKEKEEGGR</sequence>
<dbReference type="InterPro" id="IPR036856">
    <property type="entry name" value="Ald_Oxase/Xan_DH_a/b_sf"/>
</dbReference>
<evidence type="ECO:0000313" key="2">
    <source>
        <dbReference type="EMBL" id="MCQ1529612.1"/>
    </source>
</evidence>
<dbReference type="RefSeq" id="WP_255227126.1">
    <property type="nucleotide sequence ID" value="NZ_JAJEKE010000006.1"/>
</dbReference>
<dbReference type="EMBL" id="JAJEKE010000006">
    <property type="protein sequence ID" value="MCQ1529612.1"/>
    <property type="molecule type" value="Genomic_DNA"/>
</dbReference>
<keyword evidence="3" id="KW-1185">Reference proteome</keyword>
<protein>
    <submittedName>
        <fullName evidence="2">Xanthine dehydrogenase family protein molybdopterin-binding subunit</fullName>
    </submittedName>
</protein>
<proteinExistence type="predicted"/>
<dbReference type="Pfam" id="PF01315">
    <property type="entry name" value="Ald_Xan_dh_C"/>
    <property type="match status" value="1"/>
</dbReference>
<dbReference type="Proteomes" id="UP001651880">
    <property type="component" value="Unassembled WGS sequence"/>
</dbReference>
<reference evidence="2 3" key="1">
    <citation type="submission" date="2021-10" db="EMBL/GenBank/DDBJ databases">
        <title>Lutispora strain m25 sp. nov., a thermophilic, non-spore-forming bacterium isolated from a lab-scale methanogenic bioreactor digesting anaerobic sludge.</title>
        <authorList>
            <person name="El Houari A."/>
            <person name="Mcdonald J."/>
        </authorList>
    </citation>
    <scope>NUCLEOTIDE SEQUENCE [LARGE SCALE GENOMIC DNA]</scope>
    <source>
        <strain evidence="3">m25</strain>
    </source>
</reference>
<dbReference type="Gene3D" id="3.30.365.10">
    <property type="entry name" value="Aldehyde oxidase/xanthine dehydrogenase, molybdopterin binding domain"/>
    <property type="match status" value="4"/>
</dbReference>